<organism evidence="1 2">
    <name type="scientific">Selenomonas sputigena (strain ATCC 35185 / DSM 20758 / CCUG 44933 / VPI D19B-28)</name>
    <dbReference type="NCBI Taxonomy" id="546271"/>
    <lineage>
        <taxon>Bacteria</taxon>
        <taxon>Bacillati</taxon>
        <taxon>Bacillota</taxon>
        <taxon>Negativicutes</taxon>
        <taxon>Selenomonadales</taxon>
        <taxon>Selenomonadaceae</taxon>
        <taxon>Selenomonas</taxon>
    </lineage>
</organism>
<comment type="caution">
    <text evidence="1">The sequence shown here is derived from an EMBL/GenBank/DDBJ whole genome shotgun (WGS) entry which is preliminary data.</text>
</comment>
<evidence type="ECO:0000313" key="1">
    <source>
        <dbReference type="EMBL" id="EEX78516.1"/>
    </source>
</evidence>
<dbReference type="AlphaFoldDB" id="C9LRQ0"/>
<name>C9LRQ0_SELS3</name>
<gene>
    <name evidence="1" type="ORF">SELSPUOL_00117</name>
</gene>
<proteinExistence type="predicted"/>
<reference evidence="1 2" key="1">
    <citation type="submission" date="2009-09" db="EMBL/GenBank/DDBJ databases">
        <authorList>
            <person name="Weinstock G."/>
            <person name="Sodergren E."/>
            <person name="Clifton S."/>
            <person name="Fulton L."/>
            <person name="Fulton B."/>
            <person name="Courtney L."/>
            <person name="Fronick C."/>
            <person name="Harrison M."/>
            <person name="Strong C."/>
            <person name="Farmer C."/>
            <person name="Delahaunty K."/>
            <person name="Markovic C."/>
            <person name="Hall O."/>
            <person name="Minx P."/>
            <person name="Tomlinson C."/>
            <person name="Mitreva M."/>
            <person name="Nelson J."/>
            <person name="Hou S."/>
            <person name="Wollam A."/>
            <person name="Pepin K.H."/>
            <person name="Johnson M."/>
            <person name="Bhonagiri V."/>
            <person name="Nash W.E."/>
            <person name="Warren W."/>
            <person name="Chinwalla A."/>
            <person name="Mardis E.R."/>
            <person name="Wilson R.K."/>
        </authorList>
    </citation>
    <scope>NUCLEOTIDE SEQUENCE [LARGE SCALE GENOMIC DNA]</scope>
    <source>
        <strain evidence="2">ATCC 35185 / DSM 20758 / VPI D19B-28</strain>
    </source>
</reference>
<protein>
    <submittedName>
        <fullName evidence="1">Uncharacterized protein</fullName>
    </submittedName>
</protein>
<sequence length="41" mass="4566">MEGKKRVVPGEVCIERSEKGNHSRKAVLNMQKSAEAIVAER</sequence>
<evidence type="ECO:0000313" key="2">
    <source>
        <dbReference type="Proteomes" id="UP000003505"/>
    </source>
</evidence>
<dbReference type="EMBL" id="ACKP02000002">
    <property type="protein sequence ID" value="EEX78516.1"/>
    <property type="molecule type" value="Genomic_DNA"/>
</dbReference>
<accession>C9LRQ0</accession>
<dbReference type="Proteomes" id="UP000003505">
    <property type="component" value="Unassembled WGS sequence"/>
</dbReference>